<dbReference type="RefSeq" id="WP_227995273.1">
    <property type="nucleotide sequence ID" value="NZ_JAJFOE010000001.1"/>
</dbReference>
<dbReference type="CDD" id="cd20691">
    <property type="entry name" value="CdiI_EC536-like"/>
    <property type="match status" value="1"/>
</dbReference>
<evidence type="ECO:0000313" key="1">
    <source>
        <dbReference type="EMBL" id="SUA43541.1"/>
    </source>
</evidence>
<dbReference type="InterPro" id="IPR040547">
    <property type="entry name" value="CdiI"/>
</dbReference>
<dbReference type="Proteomes" id="UP000255082">
    <property type="component" value="Unassembled WGS sequence"/>
</dbReference>
<name>A0A378WSV2_9NOCA</name>
<accession>A0A378WSV2</accession>
<dbReference type="AlphaFoldDB" id="A0A378WSV2"/>
<sequence length="249" mass="27475">MRSSVDDETLISGLINEFWVATERGVPREMAALMCAEEAEQFLDDVGEPDYDPDDDAPPVDPIGAPAFEVSGIRVYGEVALARIAHSPDNVGTMFFRHEAGKWTVCADADEDLSLEQLEDDVWPALPADATDLMRTVGALRRTPIGELTVEDLRRLLGQRAGVDVLLPRVLAQLNWDPLIAGDLFPGDVLVATLRVDRKHWEQDPVALVRIRHIIDTVRELGDLTRHGAPHEEIWSAVTDFLAGLPGED</sequence>
<reference evidence="1 2" key="1">
    <citation type="submission" date="2018-06" db="EMBL/GenBank/DDBJ databases">
        <authorList>
            <consortium name="Pathogen Informatics"/>
            <person name="Doyle S."/>
        </authorList>
    </citation>
    <scope>NUCLEOTIDE SEQUENCE [LARGE SCALE GENOMIC DNA]</scope>
    <source>
        <strain evidence="1 2">NCTC13184</strain>
    </source>
</reference>
<organism evidence="1 2">
    <name type="scientific">Nocardia africana</name>
    <dbReference type="NCBI Taxonomy" id="134964"/>
    <lineage>
        <taxon>Bacteria</taxon>
        <taxon>Bacillati</taxon>
        <taxon>Actinomycetota</taxon>
        <taxon>Actinomycetes</taxon>
        <taxon>Mycobacteriales</taxon>
        <taxon>Nocardiaceae</taxon>
        <taxon>Nocardia</taxon>
    </lineage>
</organism>
<evidence type="ECO:0000313" key="2">
    <source>
        <dbReference type="Proteomes" id="UP000255082"/>
    </source>
</evidence>
<dbReference type="Pfam" id="PF18616">
    <property type="entry name" value="CdiI_3"/>
    <property type="match status" value="1"/>
</dbReference>
<dbReference type="EMBL" id="UGRU01000001">
    <property type="protein sequence ID" value="SUA43541.1"/>
    <property type="molecule type" value="Genomic_DNA"/>
</dbReference>
<gene>
    <name evidence="1" type="ORF">NCTC13184_02910</name>
</gene>
<protein>
    <submittedName>
        <fullName evidence="1">Uncharacterized protein</fullName>
    </submittedName>
</protein>
<proteinExistence type="predicted"/>